<dbReference type="InterPro" id="IPR050161">
    <property type="entry name" value="Siro_Cobalamin_biosynth"/>
</dbReference>
<dbReference type="GO" id="GO:0019354">
    <property type="term" value="P:siroheme biosynthetic process"/>
    <property type="evidence" value="ECO:0007669"/>
    <property type="project" value="TreeGrafter"/>
</dbReference>
<reference evidence="2 3" key="1">
    <citation type="journal article" date="2008" name="Nature">
        <title>The genome of Laccaria bicolor provides insights into mycorrhizal symbiosis.</title>
        <authorList>
            <person name="Martin F."/>
            <person name="Aerts A."/>
            <person name="Ahren D."/>
            <person name="Brun A."/>
            <person name="Danchin E.G.J."/>
            <person name="Duchaussoy F."/>
            <person name="Gibon J."/>
            <person name="Kohler A."/>
            <person name="Lindquist E."/>
            <person name="Pereda V."/>
            <person name="Salamov A."/>
            <person name="Shapiro H.J."/>
            <person name="Wuyts J."/>
            <person name="Blaudez D."/>
            <person name="Buee M."/>
            <person name="Brokstein P."/>
            <person name="Canbaeck B."/>
            <person name="Cohen D."/>
            <person name="Courty P.E."/>
            <person name="Coutinho P.M."/>
            <person name="Delaruelle C."/>
            <person name="Detter J.C."/>
            <person name="Deveau A."/>
            <person name="DiFazio S."/>
            <person name="Duplessis S."/>
            <person name="Fraissinet-Tachet L."/>
            <person name="Lucic E."/>
            <person name="Frey-Klett P."/>
            <person name="Fourrey C."/>
            <person name="Feussner I."/>
            <person name="Gay G."/>
            <person name="Grimwood J."/>
            <person name="Hoegger P.J."/>
            <person name="Jain P."/>
            <person name="Kilaru S."/>
            <person name="Labbe J."/>
            <person name="Lin Y.C."/>
            <person name="Legue V."/>
            <person name="Le Tacon F."/>
            <person name="Marmeisse R."/>
            <person name="Melayah D."/>
            <person name="Montanini B."/>
            <person name="Muratet M."/>
            <person name="Nehls U."/>
            <person name="Niculita-Hirzel H."/>
            <person name="Oudot-Le Secq M.P."/>
            <person name="Peter M."/>
            <person name="Quesneville H."/>
            <person name="Rajashekar B."/>
            <person name="Reich M."/>
            <person name="Rouhier N."/>
            <person name="Schmutz J."/>
            <person name="Yin T."/>
            <person name="Chalot M."/>
            <person name="Henrissat B."/>
            <person name="Kuees U."/>
            <person name="Lucas S."/>
            <person name="Van de Peer Y."/>
            <person name="Podila G.K."/>
            <person name="Polle A."/>
            <person name="Pukkila P.J."/>
            <person name="Richardson P.M."/>
            <person name="Rouze P."/>
            <person name="Sanders I.R."/>
            <person name="Stajich J.E."/>
            <person name="Tunlid A."/>
            <person name="Tuskan G."/>
            <person name="Grigoriev I.V."/>
        </authorList>
    </citation>
    <scope>NUCLEOTIDE SEQUENCE [LARGE SCALE GENOMIC DNA]</scope>
    <source>
        <strain evidence="3">S238N-H82 / ATCC MYA-4686</strain>
    </source>
</reference>
<feature type="region of interest" description="Disordered" evidence="1">
    <location>
        <begin position="1"/>
        <end position="65"/>
    </location>
</feature>
<dbReference type="AlphaFoldDB" id="B0DNI5"/>
<dbReference type="RefSeq" id="XP_001885512.1">
    <property type="nucleotide sequence ID" value="XM_001885477.1"/>
</dbReference>
<evidence type="ECO:0000256" key="1">
    <source>
        <dbReference type="SAM" id="MobiDB-lite"/>
    </source>
</evidence>
<protein>
    <submittedName>
        <fullName evidence="2">Predicted protein</fullName>
    </submittedName>
</protein>
<name>B0DNI5_LACBS</name>
<organism evidence="3">
    <name type="scientific">Laccaria bicolor (strain S238N-H82 / ATCC MYA-4686)</name>
    <name type="common">Bicoloured deceiver</name>
    <name type="synonym">Laccaria laccata var. bicolor</name>
    <dbReference type="NCBI Taxonomy" id="486041"/>
    <lineage>
        <taxon>Eukaryota</taxon>
        <taxon>Fungi</taxon>
        <taxon>Dikarya</taxon>
        <taxon>Basidiomycota</taxon>
        <taxon>Agaricomycotina</taxon>
        <taxon>Agaricomycetes</taxon>
        <taxon>Agaricomycetidae</taxon>
        <taxon>Agaricales</taxon>
        <taxon>Agaricineae</taxon>
        <taxon>Hydnangiaceae</taxon>
        <taxon>Laccaria</taxon>
    </lineage>
</organism>
<dbReference type="OrthoDB" id="508204at2759"/>
<evidence type="ECO:0000313" key="2">
    <source>
        <dbReference type="EMBL" id="EDR03944.1"/>
    </source>
</evidence>
<dbReference type="PANTHER" id="PTHR45790:SF6">
    <property type="entry name" value="UROPORPHYRINOGEN-III C-METHYLTRANSFERASE"/>
    <property type="match status" value="1"/>
</dbReference>
<dbReference type="GeneID" id="6081135"/>
<dbReference type="SUPFAM" id="SSF53790">
    <property type="entry name" value="Tetrapyrrole methylase"/>
    <property type="match status" value="1"/>
</dbReference>
<sequence length="223" mass="24377">MDHTDADEVSAEDNGIHTPNSRVEESTRHRLKCVAQVNNTGPSPNYLPIGRRDARADASEPTTHSHLLAHSQTRANCPAGLWERTLPTHQTLYPRVPRVGRQSRPAGCARSHARMTELIIAKKLLGNADESQEEMVHFAVEGARKGFSQADLSIYDHSSEETLFFRTRGFEPLLISCISSALARPTFVGIPLTHGSVVVWEQGTDAGVCVGYFDGCCEVAKGS</sequence>
<dbReference type="STRING" id="486041.B0DNI5"/>
<dbReference type="PANTHER" id="PTHR45790">
    <property type="entry name" value="SIROHEME SYNTHASE-RELATED"/>
    <property type="match status" value="1"/>
</dbReference>
<dbReference type="KEGG" id="lbc:LACBIDRAFT_306663"/>
<accession>B0DNI5</accession>
<dbReference type="InterPro" id="IPR035996">
    <property type="entry name" value="4pyrrol_Methylase_sf"/>
</dbReference>
<dbReference type="Proteomes" id="UP000001194">
    <property type="component" value="Unassembled WGS sequence"/>
</dbReference>
<gene>
    <name evidence="2" type="ORF">LACBIDRAFT_306663</name>
</gene>
<evidence type="ECO:0000313" key="3">
    <source>
        <dbReference type="Proteomes" id="UP000001194"/>
    </source>
</evidence>
<dbReference type="HOGENOM" id="CLU_1240327_0_0_1"/>
<dbReference type="EMBL" id="DS547121">
    <property type="protein sequence ID" value="EDR03944.1"/>
    <property type="molecule type" value="Genomic_DNA"/>
</dbReference>
<dbReference type="GO" id="GO:0004851">
    <property type="term" value="F:uroporphyrin-III C-methyltransferase activity"/>
    <property type="evidence" value="ECO:0007669"/>
    <property type="project" value="TreeGrafter"/>
</dbReference>
<keyword evidence="3" id="KW-1185">Reference proteome</keyword>
<dbReference type="InParanoid" id="B0DNI5"/>
<proteinExistence type="predicted"/>